<proteinExistence type="inferred from homology"/>
<keyword evidence="1" id="KW-0645">Protease</keyword>
<keyword evidence="5" id="KW-1185">Reference proteome</keyword>
<keyword evidence="1" id="KW-0720">Serine protease</keyword>
<dbReference type="SUPFAM" id="SSF50156">
    <property type="entry name" value="PDZ domain-like"/>
    <property type="match status" value="1"/>
</dbReference>
<evidence type="ECO:0000259" key="3">
    <source>
        <dbReference type="PROSITE" id="PS51786"/>
    </source>
</evidence>
<dbReference type="Pfam" id="PF05362">
    <property type="entry name" value="Lon_C"/>
    <property type="match status" value="1"/>
</dbReference>
<dbReference type="Pfam" id="PF13180">
    <property type="entry name" value="PDZ_2"/>
    <property type="match status" value="1"/>
</dbReference>
<dbReference type="Proteomes" id="UP001183414">
    <property type="component" value="Unassembled WGS sequence"/>
</dbReference>
<dbReference type="PANTHER" id="PTHR10046">
    <property type="entry name" value="ATP DEPENDENT LON PROTEASE FAMILY MEMBER"/>
    <property type="match status" value="1"/>
</dbReference>
<comment type="catalytic activity">
    <reaction evidence="1">
        <text>Hydrolysis of proteins in presence of ATP.</text>
        <dbReference type="EC" id="3.4.21.53"/>
    </reaction>
</comment>
<feature type="domain" description="Lon proteolytic" evidence="3">
    <location>
        <begin position="254"/>
        <end position="353"/>
    </location>
</feature>
<dbReference type="InterPro" id="IPR036034">
    <property type="entry name" value="PDZ_sf"/>
</dbReference>
<keyword evidence="1" id="KW-0378">Hydrolase</keyword>
<dbReference type="RefSeq" id="WP_311671974.1">
    <property type="nucleotide sequence ID" value="NZ_JAVREQ010000002.1"/>
</dbReference>
<name>A0ABU2NM52_9ACTN</name>
<protein>
    <recommendedName>
        <fullName evidence="1">endopeptidase La</fullName>
        <ecNumber evidence="1">3.4.21.53</ecNumber>
    </recommendedName>
</protein>
<evidence type="ECO:0000313" key="5">
    <source>
        <dbReference type="Proteomes" id="UP001183414"/>
    </source>
</evidence>
<dbReference type="InterPro" id="IPR001478">
    <property type="entry name" value="PDZ"/>
</dbReference>
<organism evidence="4 5">
    <name type="scientific">Streptomyces hazeniae</name>
    <dbReference type="NCBI Taxonomy" id="3075538"/>
    <lineage>
        <taxon>Bacteria</taxon>
        <taxon>Bacillati</taxon>
        <taxon>Actinomycetota</taxon>
        <taxon>Actinomycetes</taxon>
        <taxon>Kitasatosporales</taxon>
        <taxon>Streptomycetaceae</taxon>
        <taxon>Streptomyces</taxon>
    </lineage>
</organism>
<feature type="active site" evidence="1">
    <location>
        <position position="305"/>
    </location>
</feature>
<dbReference type="InterPro" id="IPR014721">
    <property type="entry name" value="Ribsml_uS5_D2-typ_fold_subgr"/>
</dbReference>
<dbReference type="Gene3D" id="3.30.230.10">
    <property type="match status" value="1"/>
</dbReference>
<dbReference type="InterPro" id="IPR027065">
    <property type="entry name" value="Lon_Prtase"/>
</dbReference>
<evidence type="ECO:0000259" key="2">
    <source>
        <dbReference type="PROSITE" id="PS50106"/>
    </source>
</evidence>
<dbReference type="InterPro" id="IPR008269">
    <property type="entry name" value="Lon_proteolytic"/>
</dbReference>
<feature type="domain" description="PDZ" evidence="2">
    <location>
        <begin position="117"/>
        <end position="173"/>
    </location>
</feature>
<dbReference type="PROSITE" id="PS50106">
    <property type="entry name" value="PDZ"/>
    <property type="match status" value="1"/>
</dbReference>
<reference evidence="5" key="1">
    <citation type="submission" date="2023-07" db="EMBL/GenBank/DDBJ databases">
        <title>30 novel species of actinomycetes from the DSMZ collection.</title>
        <authorList>
            <person name="Nouioui I."/>
        </authorList>
    </citation>
    <scope>NUCLEOTIDE SEQUENCE [LARGE SCALE GENOMIC DNA]</scope>
    <source>
        <strain evidence="5">DSM 42041</strain>
    </source>
</reference>
<dbReference type="Gene3D" id="2.30.42.10">
    <property type="match status" value="1"/>
</dbReference>
<comment type="caution">
    <text evidence="4">The sequence shown here is derived from an EMBL/GenBank/DDBJ whole genome shotgun (WGS) entry which is preliminary data.</text>
</comment>
<gene>
    <name evidence="4" type="ORF">RM572_04620</name>
</gene>
<sequence>MPRRTATMLASTLLLIALLCGVVLIKVPYAEMSPGPTYNTLGEVDGEQVLSFPDKDIPENAYGGHLNMTTVRVTGSEYRMDLFTALHGWLSEDDAVVPHEILYPEDKSAEEVDQQNAEEFSQSQESAKAAALKAIGEPVTARVVVQAVIEGGPSQGTLHAGDIIRSVDGEQVRKPTEVADIVTRHQPGEKVRFTVVPADEVEDAQKDGRGIGSLDGEQVTVRTEKAPEDGRAIVGIQPGLTHTFPFRIDISLADVGGPSAGMMFALGIIDKLTPEDKLTGGAFVAGTGTIDATGRVGAIGGIGMKTIAAHDKGAEYFLTPAKNCSSALAHKPDGLTLVEVETLDDALGALEKIRAGETADLPRCGD</sequence>
<feature type="active site" evidence="1">
    <location>
        <position position="259"/>
    </location>
</feature>
<dbReference type="EMBL" id="JAVREQ010000002">
    <property type="protein sequence ID" value="MDT0378060.1"/>
    <property type="molecule type" value="Genomic_DNA"/>
</dbReference>
<dbReference type="InterPro" id="IPR020568">
    <property type="entry name" value="Ribosomal_Su5_D2-typ_SF"/>
</dbReference>
<evidence type="ECO:0000313" key="4">
    <source>
        <dbReference type="EMBL" id="MDT0378060.1"/>
    </source>
</evidence>
<evidence type="ECO:0000256" key="1">
    <source>
        <dbReference type="PROSITE-ProRule" id="PRU01122"/>
    </source>
</evidence>
<accession>A0ABU2NM52</accession>
<comment type="similarity">
    <text evidence="1">Belongs to the peptidase S16 family.</text>
</comment>
<dbReference type="PROSITE" id="PS51786">
    <property type="entry name" value="LON_PROTEOLYTIC"/>
    <property type="match status" value="1"/>
</dbReference>
<dbReference type="SUPFAM" id="SSF54211">
    <property type="entry name" value="Ribosomal protein S5 domain 2-like"/>
    <property type="match status" value="1"/>
</dbReference>
<dbReference type="EC" id="3.4.21.53" evidence="1"/>